<accession>A0ABW8Z7P2</accession>
<protein>
    <submittedName>
        <fullName evidence="13">Porin</fullName>
    </submittedName>
</protein>
<keyword evidence="4" id="KW-1134">Transmembrane beta strand</keyword>
<keyword evidence="5" id="KW-0812">Transmembrane</keyword>
<dbReference type="InterPro" id="IPR050298">
    <property type="entry name" value="Gram-neg_bact_OMP"/>
</dbReference>
<dbReference type="Pfam" id="PF13609">
    <property type="entry name" value="Porin_4"/>
    <property type="match status" value="1"/>
</dbReference>
<dbReference type="PANTHER" id="PTHR34501">
    <property type="entry name" value="PROTEIN YDDL-RELATED"/>
    <property type="match status" value="1"/>
</dbReference>
<evidence type="ECO:0000259" key="12">
    <source>
        <dbReference type="Pfam" id="PF13609"/>
    </source>
</evidence>
<feature type="signal peptide" evidence="11">
    <location>
        <begin position="1"/>
        <end position="21"/>
    </location>
</feature>
<feature type="domain" description="Porin" evidence="12">
    <location>
        <begin position="7"/>
        <end position="331"/>
    </location>
</feature>
<evidence type="ECO:0000256" key="10">
    <source>
        <dbReference type="ARBA" id="ARBA00023237"/>
    </source>
</evidence>
<evidence type="ECO:0000256" key="3">
    <source>
        <dbReference type="ARBA" id="ARBA00022448"/>
    </source>
</evidence>
<evidence type="ECO:0000256" key="2">
    <source>
        <dbReference type="ARBA" id="ARBA00011233"/>
    </source>
</evidence>
<dbReference type="PANTHER" id="PTHR34501:SF9">
    <property type="entry name" value="MAJOR OUTER MEMBRANE PROTEIN P.IA"/>
    <property type="match status" value="1"/>
</dbReference>
<keyword evidence="10" id="KW-0998">Cell outer membrane</keyword>
<evidence type="ECO:0000256" key="1">
    <source>
        <dbReference type="ARBA" id="ARBA00004571"/>
    </source>
</evidence>
<keyword evidence="6 11" id="KW-0732">Signal</keyword>
<reference evidence="13 14" key="1">
    <citation type="journal article" date="2024" name="Chem. Sci.">
        <title>Discovery of megapolipeptins by genome mining of a Burkholderiales bacteria collection.</title>
        <authorList>
            <person name="Paulo B.S."/>
            <person name="Recchia M.J.J."/>
            <person name="Lee S."/>
            <person name="Fergusson C.H."/>
            <person name="Romanowski S.B."/>
            <person name="Hernandez A."/>
            <person name="Krull N."/>
            <person name="Liu D.Y."/>
            <person name="Cavanagh H."/>
            <person name="Bos A."/>
            <person name="Gray C.A."/>
            <person name="Murphy B.T."/>
            <person name="Linington R.G."/>
            <person name="Eustaquio A.S."/>
        </authorList>
    </citation>
    <scope>NUCLEOTIDE SEQUENCE [LARGE SCALE GENOMIC DNA]</scope>
    <source>
        <strain evidence="13 14">RL21-008-BIB-B</strain>
    </source>
</reference>
<evidence type="ECO:0000256" key="11">
    <source>
        <dbReference type="SAM" id="SignalP"/>
    </source>
</evidence>
<evidence type="ECO:0000256" key="6">
    <source>
        <dbReference type="ARBA" id="ARBA00022729"/>
    </source>
</evidence>
<dbReference type="Proteomes" id="UP001629214">
    <property type="component" value="Unassembled WGS sequence"/>
</dbReference>
<keyword evidence="3" id="KW-0813">Transport</keyword>
<dbReference type="PRINTS" id="PR00184">
    <property type="entry name" value="NEISSPPORIN"/>
</dbReference>
<evidence type="ECO:0000256" key="8">
    <source>
        <dbReference type="ARBA" id="ARBA00023114"/>
    </source>
</evidence>
<evidence type="ECO:0000256" key="4">
    <source>
        <dbReference type="ARBA" id="ARBA00022452"/>
    </source>
</evidence>
<evidence type="ECO:0000256" key="7">
    <source>
        <dbReference type="ARBA" id="ARBA00023065"/>
    </source>
</evidence>
<keyword evidence="7" id="KW-0406">Ion transport</keyword>
<keyword evidence="14" id="KW-1185">Reference proteome</keyword>
<sequence>MTATALAAGAFASTFSTGAMAQVTIYGIVDTGVEYVSNTNAAGAGVVKMPSLTGTVPSRIGFKGAEDLGGGLQALFVLEAGLSPDTGGMGQGNRLFGRQSYVGLKNEYGTVMLGRQVNMTYVAGLKADILGPNIYGTGSIDSYLPNARSDNAIGYLGTFSGMTVGGTYSFGRDTSSAGGPAATNCAGEVAGNLAACRQITGLLAYDSHSKTFGVAAAYDKMNGGTGATAPLTSADYSDRRLTLNGYALFGDLKIGVGLENRKITAAANQTSNMFFVGASYPFATQWIVDGQVIRYKVKDTDKVSTLSVVRLGYNLSKRTMIYTTLGYMTNSSTAAVSLDPGGTVGTGMNQLGVMTGIRHAF</sequence>
<gene>
    <name evidence="13" type="ORF">PQR63_07725</name>
</gene>
<dbReference type="CDD" id="cd00342">
    <property type="entry name" value="gram_neg_porins"/>
    <property type="match status" value="1"/>
</dbReference>
<evidence type="ECO:0000256" key="5">
    <source>
        <dbReference type="ARBA" id="ARBA00022692"/>
    </source>
</evidence>
<feature type="chain" id="PRO_5046992853" evidence="11">
    <location>
        <begin position="22"/>
        <end position="361"/>
    </location>
</feature>
<evidence type="ECO:0000313" key="14">
    <source>
        <dbReference type="Proteomes" id="UP001629214"/>
    </source>
</evidence>
<evidence type="ECO:0000256" key="9">
    <source>
        <dbReference type="ARBA" id="ARBA00023136"/>
    </source>
</evidence>
<dbReference type="EMBL" id="JAQQFR010000004">
    <property type="protein sequence ID" value="MFL9878263.1"/>
    <property type="molecule type" value="Genomic_DNA"/>
</dbReference>
<proteinExistence type="predicted"/>
<organism evidence="13 14">
    <name type="scientific">Herbaspirillum rhizosphaerae</name>
    <dbReference type="NCBI Taxonomy" id="346179"/>
    <lineage>
        <taxon>Bacteria</taxon>
        <taxon>Pseudomonadati</taxon>
        <taxon>Pseudomonadota</taxon>
        <taxon>Betaproteobacteria</taxon>
        <taxon>Burkholderiales</taxon>
        <taxon>Oxalobacteraceae</taxon>
        <taxon>Herbaspirillum</taxon>
    </lineage>
</organism>
<name>A0ABW8Z7P2_9BURK</name>
<dbReference type="SUPFAM" id="SSF56935">
    <property type="entry name" value="Porins"/>
    <property type="match status" value="1"/>
</dbReference>
<keyword evidence="8" id="KW-0626">Porin</keyword>
<dbReference type="InterPro" id="IPR023614">
    <property type="entry name" value="Porin_dom_sf"/>
</dbReference>
<comment type="caution">
    <text evidence="13">The sequence shown here is derived from an EMBL/GenBank/DDBJ whole genome shotgun (WGS) entry which is preliminary data.</text>
</comment>
<comment type="subcellular location">
    <subcellularLocation>
        <location evidence="1">Cell outer membrane</location>
        <topology evidence="1">Multi-pass membrane protein</topology>
    </subcellularLocation>
</comment>
<dbReference type="InterPro" id="IPR033900">
    <property type="entry name" value="Gram_neg_porin_domain"/>
</dbReference>
<dbReference type="Gene3D" id="2.40.160.10">
    <property type="entry name" value="Porin"/>
    <property type="match status" value="1"/>
</dbReference>
<evidence type="ECO:0000313" key="13">
    <source>
        <dbReference type="EMBL" id="MFL9878263.1"/>
    </source>
</evidence>
<dbReference type="InterPro" id="IPR002299">
    <property type="entry name" value="Porin_Neis"/>
</dbReference>
<keyword evidence="9" id="KW-0472">Membrane</keyword>
<comment type="subunit">
    <text evidence="2">Homotrimer.</text>
</comment>